<dbReference type="GeneID" id="828347"/>
<reference evidence="6 10" key="2">
    <citation type="submission" date="2020-09" db="EMBL/GenBank/DDBJ databases">
        <authorList>
            <person name="Ashkenazy H."/>
        </authorList>
    </citation>
    <scope>NUCLEOTIDE SEQUENCE [LARGE SCALE GENOMIC DNA]</scope>
    <source>
        <strain evidence="10">cv. Cdm-0</strain>
    </source>
</reference>
<accession>A0A654FRS4</accession>
<dbReference type="Proteomes" id="UP000516314">
    <property type="component" value="Chromosome 4"/>
</dbReference>
<feature type="domain" description="Bifunctional inhibitor/plant lipid transfer protein/seed storage helical" evidence="3">
    <location>
        <begin position="37"/>
        <end position="117"/>
    </location>
</feature>
<dbReference type="Proteomes" id="UP000434276">
    <property type="component" value="Unassembled WGS sequence"/>
</dbReference>
<name>A0A654FRS4_ARATH</name>
<evidence type="ECO:0000313" key="8">
    <source>
        <dbReference type="Proteomes" id="UP000426265"/>
    </source>
</evidence>
<dbReference type="AlphaFoldDB" id="A0A654FRS4"/>
<dbReference type="Proteomes" id="UP000426265">
    <property type="component" value="Unassembled WGS sequence"/>
</dbReference>
<evidence type="ECO:0000259" key="3">
    <source>
        <dbReference type="SMART" id="SM00499"/>
    </source>
</evidence>
<dbReference type="SUPFAM" id="SSF47699">
    <property type="entry name" value="Bifunctional inhibitor/lipid-transfer protein/seed storage 2S albumin"/>
    <property type="match status" value="1"/>
</dbReference>
<dbReference type="Pfam" id="PF14547">
    <property type="entry name" value="Hydrophob_seed"/>
    <property type="match status" value="1"/>
</dbReference>
<feature type="signal peptide" evidence="2">
    <location>
        <begin position="1"/>
        <end position="27"/>
    </location>
</feature>
<dbReference type="Gene3D" id="1.10.110.10">
    <property type="entry name" value="Plant lipid-transfer and hydrophobic proteins"/>
    <property type="match status" value="1"/>
</dbReference>
<evidence type="ECO:0000256" key="1">
    <source>
        <dbReference type="ARBA" id="ARBA00008965"/>
    </source>
</evidence>
<dbReference type="EMBL" id="CACRSJ010000109">
    <property type="protein sequence ID" value="VYS63561.1"/>
    <property type="molecule type" value="Genomic_DNA"/>
</dbReference>
<evidence type="ECO:0000313" key="6">
    <source>
        <dbReference type="EMBL" id="CAD5328724.1"/>
    </source>
</evidence>
<evidence type="ECO:0000313" key="4">
    <source>
        <dbReference type="Araport" id="AT4G22520"/>
    </source>
</evidence>
<evidence type="ECO:0000313" key="9">
    <source>
        <dbReference type="Proteomes" id="UP000434276"/>
    </source>
</evidence>
<evidence type="ECO:0000313" key="5">
    <source>
        <dbReference type="EMBL" id="CAA0396143.1"/>
    </source>
</evidence>
<dbReference type="OrthoDB" id="1095137at2759"/>
<dbReference type="InterPro" id="IPR051636">
    <property type="entry name" value="Plant_LTP/defense-related"/>
</dbReference>
<reference evidence="7 8" key="1">
    <citation type="submission" date="2019-11" db="EMBL/GenBank/DDBJ databases">
        <authorList>
            <person name="Jiao W.-B."/>
            <person name="Schneeberger K."/>
        </authorList>
    </citation>
    <scope>NUCLEOTIDE SEQUENCE [LARGE SCALE GENOMIC DNA]</scope>
    <source>
        <strain evidence="8">cv. An-1</strain>
        <strain evidence="9">cv. C24</strain>
    </source>
</reference>
<comment type="similarity">
    <text evidence="1">Belongs to the plant LTP family. PEARLI1 subfamily.</text>
</comment>
<dbReference type="InterPro" id="IPR036312">
    <property type="entry name" value="Bifun_inhib/LTP/seed_sf"/>
</dbReference>
<dbReference type="KEGG" id="ath:AT4G22520"/>
<protein>
    <submittedName>
        <fullName evidence="6">(thale cress) hypothetical protein</fullName>
    </submittedName>
</protein>
<organism evidence="7 8">
    <name type="scientific">Arabidopsis thaliana</name>
    <name type="common">Mouse-ear cress</name>
    <dbReference type="NCBI Taxonomy" id="3702"/>
    <lineage>
        <taxon>Eukaryota</taxon>
        <taxon>Viridiplantae</taxon>
        <taxon>Streptophyta</taxon>
        <taxon>Embryophyta</taxon>
        <taxon>Tracheophyta</taxon>
        <taxon>Spermatophyta</taxon>
        <taxon>Magnoliopsida</taxon>
        <taxon>eudicotyledons</taxon>
        <taxon>Gunneridae</taxon>
        <taxon>Pentapetalae</taxon>
        <taxon>rosids</taxon>
        <taxon>malvids</taxon>
        <taxon>Brassicales</taxon>
        <taxon>Brassicaceae</taxon>
        <taxon>Camelineae</taxon>
        <taxon>Arabidopsis</taxon>
    </lineage>
</organism>
<dbReference type="OMA" id="TASACIC"/>
<gene>
    <name evidence="4" type="ordered locus">At4g22520</name>
    <name evidence="7" type="ORF">AN1_LOCUS18976</name>
    <name evidence="6" type="ORF">AT9943_LOCUS16357</name>
    <name evidence="5" type="ORF">C24_LOCUS18875</name>
</gene>
<feature type="chain" id="PRO_5038244322" evidence="2">
    <location>
        <begin position="28"/>
        <end position="118"/>
    </location>
</feature>
<proteinExistence type="inferred from homology"/>
<dbReference type="SMR" id="A0A654FRS4"/>
<evidence type="ECO:0000313" key="7">
    <source>
        <dbReference type="EMBL" id="VYS63561.1"/>
    </source>
</evidence>
<dbReference type="Araport" id="AT4G22520"/>
<dbReference type="EMBL" id="LR881469">
    <property type="protein sequence ID" value="CAD5328724.1"/>
    <property type="molecule type" value="Genomic_DNA"/>
</dbReference>
<dbReference type="CDD" id="cd01958">
    <property type="entry name" value="HPS_like"/>
    <property type="match status" value="1"/>
</dbReference>
<evidence type="ECO:0000256" key="2">
    <source>
        <dbReference type="SAM" id="SignalP"/>
    </source>
</evidence>
<sequence>MASKNMMKNAIALFLTINLVFLVFTKAQAPPPQAPVCPRDSTQFLSCTNVLNLSLILINNQSVLPCCTLVTGLDAATASACICNAVRITIFNFLTINVRVNQVLRLCRIIPPLGFRCP</sequence>
<evidence type="ECO:0000313" key="10">
    <source>
        <dbReference type="Proteomes" id="UP000516314"/>
    </source>
</evidence>
<dbReference type="SMART" id="SM00499">
    <property type="entry name" value="AAI"/>
    <property type="match status" value="1"/>
</dbReference>
<dbReference type="EMBL" id="CACSHJ010000095">
    <property type="protein sequence ID" value="CAA0396143.1"/>
    <property type="molecule type" value="Genomic_DNA"/>
</dbReference>
<dbReference type="InterPro" id="IPR027923">
    <property type="entry name" value="Hydrophob_seed_dom"/>
</dbReference>
<dbReference type="PANTHER" id="PTHR31731">
    <property type="match status" value="1"/>
</dbReference>
<keyword evidence="2" id="KW-0732">Signal</keyword>
<dbReference type="InterPro" id="IPR016140">
    <property type="entry name" value="Bifunc_inhib/LTP/seed_store"/>
</dbReference>